<feature type="transmembrane region" description="Helical" evidence="1">
    <location>
        <begin position="134"/>
        <end position="154"/>
    </location>
</feature>
<evidence type="ECO:0000313" key="2">
    <source>
        <dbReference type="EMBL" id="GAA3288025.1"/>
    </source>
</evidence>
<name>A0ABP6RHF4_9MICC</name>
<feature type="transmembrane region" description="Helical" evidence="1">
    <location>
        <begin position="231"/>
        <end position="252"/>
    </location>
</feature>
<keyword evidence="1" id="KW-0812">Transmembrane</keyword>
<proteinExistence type="predicted"/>
<accession>A0ABP6RHF4</accession>
<keyword evidence="1" id="KW-1133">Transmembrane helix</keyword>
<comment type="caution">
    <text evidence="2">The sequence shown here is derived from an EMBL/GenBank/DDBJ whole genome shotgun (WGS) entry which is preliminary data.</text>
</comment>
<dbReference type="Proteomes" id="UP001501736">
    <property type="component" value="Unassembled WGS sequence"/>
</dbReference>
<organism evidence="2 3">
    <name type="scientific">Nesterenkonia halobia</name>
    <dbReference type="NCBI Taxonomy" id="37922"/>
    <lineage>
        <taxon>Bacteria</taxon>
        <taxon>Bacillati</taxon>
        <taxon>Actinomycetota</taxon>
        <taxon>Actinomycetes</taxon>
        <taxon>Micrococcales</taxon>
        <taxon>Micrococcaceae</taxon>
        <taxon>Nesterenkonia</taxon>
    </lineage>
</organism>
<evidence type="ECO:0000256" key="1">
    <source>
        <dbReference type="SAM" id="Phobius"/>
    </source>
</evidence>
<feature type="transmembrane region" description="Helical" evidence="1">
    <location>
        <begin position="59"/>
        <end position="81"/>
    </location>
</feature>
<protein>
    <recommendedName>
        <fullName evidence="4">ABC-2 type transport system permease protein</fullName>
    </recommendedName>
</protein>
<sequence length="524" mass="54681">MIAVLLRLKLRLLGNGMTRSTWQLVGTIFALLYGLGVVGMIAVGLAVAGGQEIAVDSRATVSVLLGAGATLIWVLVPLFLTGGDSVMDPRQLIPYGIGRRQLVLALVLCGLVSISTVLTLLWQAGHLLYWRADPAAMLAALVMAPVTLGMLSLLSQAATTAASAWFSGRRARDLFAVLGVGLAVMIWPITTAVQNSFDTLAEALPAITAVLAATPLGAAAAVPADVAGGDWAAVGLRLVIVVATMAVALLVIRAGLLRITERPRPPAASRSAGRRGLGVLGLVPDRPWAAVAARALIYWMRDPRYGGSLIVLPGLVAVAVMLHLQTQADWTLYGLGLLVAFMLGFGISADVSYDHSAFSLHVTAGVRGVDDRLGRAVALLTFAVPATLVAAILPAALVGDATAVVLTTAVSLGLLLASTGISSLVSARFTYPVPRPGDSPFKQPPGAAGRTMMVQLGSMLVMAATMLPELVLWIVWTLAALDWLVPVLVAVTLLKGIGLLVLGIRLGARVYDRHQPELFQQVSD</sequence>
<feature type="transmembrane region" description="Helical" evidence="1">
    <location>
        <begin position="373"/>
        <end position="397"/>
    </location>
</feature>
<feature type="transmembrane region" description="Helical" evidence="1">
    <location>
        <begin position="21"/>
        <end position="47"/>
    </location>
</feature>
<feature type="transmembrane region" description="Helical" evidence="1">
    <location>
        <begin position="102"/>
        <end position="122"/>
    </location>
</feature>
<feature type="transmembrane region" description="Helical" evidence="1">
    <location>
        <begin position="305"/>
        <end position="324"/>
    </location>
</feature>
<gene>
    <name evidence="2" type="ORF">GCM10020260_25720</name>
</gene>
<evidence type="ECO:0000313" key="3">
    <source>
        <dbReference type="Proteomes" id="UP001501736"/>
    </source>
</evidence>
<feature type="transmembrane region" description="Helical" evidence="1">
    <location>
        <begin position="403"/>
        <end position="431"/>
    </location>
</feature>
<feature type="transmembrane region" description="Helical" evidence="1">
    <location>
        <begin position="483"/>
        <end position="504"/>
    </location>
</feature>
<dbReference type="EMBL" id="BAAAYG010000014">
    <property type="protein sequence ID" value="GAA3288025.1"/>
    <property type="molecule type" value="Genomic_DNA"/>
</dbReference>
<reference evidence="3" key="1">
    <citation type="journal article" date="2019" name="Int. J. Syst. Evol. Microbiol.">
        <title>The Global Catalogue of Microorganisms (GCM) 10K type strain sequencing project: providing services to taxonomists for standard genome sequencing and annotation.</title>
        <authorList>
            <consortium name="The Broad Institute Genomics Platform"/>
            <consortium name="The Broad Institute Genome Sequencing Center for Infectious Disease"/>
            <person name="Wu L."/>
            <person name="Ma J."/>
        </authorList>
    </citation>
    <scope>NUCLEOTIDE SEQUENCE [LARGE SCALE GENOMIC DNA]</scope>
    <source>
        <strain evidence="3">JCM 11483</strain>
    </source>
</reference>
<keyword evidence="1" id="KW-0472">Membrane</keyword>
<feature type="transmembrane region" description="Helical" evidence="1">
    <location>
        <begin position="452"/>
        <end position="477"/>
    </location>
</feature>
<evidence type="ECO:0008006" key="4">
    <source>
        <dbReference type="Google" id="ProtNLM"/>
    </source>
</evidence>
<keyword evidence="3" id="KW-1185">Reference proteome</keyword>
<feature type="transmembrane region" description="Helical" evidence="1">
    <location>
        <begin position="330"/>
        <end position="353"/>
    </location>
</feature>
<feature type="transmembrane region" description="Helical" evidence="1">
    <location>
        <begin position="174"/>
        <end position="193"/>
    </location>
</feature>